<accession>A0A7T7XLQ5</accession>
<name>A0A7T7XLQ5_9SPIR</name>
<dbReference type="Gene3D" id="1.10.10.10">
    <property type="entry name" value="Winged helix-like DNA-binding domain superfamily/Winged helix DNA-binding domain"/>
    <property type="match status" value="1"/>
</dbReference>
<keyword evidence="2" id="KW-0238">DNA-binding</keyword>
<proteinExistence type="predicted"/>
<dbReference type="SUPFAM" id="SSF46785">
    <property type="entry name" value="Winged helix' DNA-binding domain"/>
    <property type="match status" value="1"/>
</dbReference>
<dbReference type="SMART" id="SM00345">
    <property type="entry name" value="HTH_GNTR"/>
    <property type="match status" value="1"/>
</dbReference>
<dbReference type="Gene3D" id="1.20.120.530">
    <property type="entry name" value="GntR ligand-binding domain-like"/>
    <property type="match status" value="1"/>
</dbReference>
<dbReference type="PANTHER" id="PTHR43537">
    <property type="entry name" value="TRANSCRIPTIONAL REGULATOR, GNTR FAMILY"/>
    <property type="match status" value="1"/>
</dbReference>
<keyword evidence="6" id="KW-1185">Reference proteome</keyword>
<dbReference type="SMART" id="SM00895">
    <property type="entry name" value="FCD"/>
    <property type="match status" value="1"/>
</dbReference>
<dbReference type="GO" id="GO:0003700">
    <property type="term" value="F:DNA-binding transcription factor activity"/>
    <property type="evidence" value="ECO:0007669"/>
    <property type="project" value="InterPro"/>
</dbReference>
<dbReference type="Pfam" id="PF07729">
    <property type="entry name" value="FCD"/>
    <property type="match status" value="1"/>
</dbReference>
<evidence type="ECO:0000313" key="5">
    <source>
        <dbReference type="EMBL" id="QQO08620.1"/>
    </source>
</evidence>
<dbReference type="GO" id="GO:0003677">
    <property type="term" value="F:DNA binding"/>
    <property type="evidence" value="ECO:0007669"/>
    <property type="project" value="UniProtKB-KW"/>
</dbReference>
<dbReference type="Proteomes" id="UP000595917">
    <property type="component" value="Chromosome"/>
</dbReference>
<reference evidence="5" key="1">
    <citation type="submission" date="2021-01" db="EMBL/GenBank/DDBJ databases">
        <title>Description of Breznakiella homolactica.</title>
        <authorList>
            <person name="Song Y."/>
            <person name="Brune A."/>
        </authorList>
    </citation>
    <scope>NUCLEOTIDE SEQUENCE</scope>
    <source>
        <strain evidence="5">RmG30</strain>
    </source>
</reference>
<dbReference type="CDD" id="cd07377">
    <property type="entry name" value="WHTH_GntR"/>
    <property type="match status" value="1"/>
</dbReference>
<sequence length="219" mass="24898">MKEQKLSEQAYEKIKQLIKNRKYLPGEALPENELSVVLNMSRTPIREALHRLEDEQVVTIKPHLGTFVATVDFGELCNIYETREAVEGMIANILCKPHIDTAPFEDLREELLQIKDISDDAERAEKLHKFGSRYVSKLRTLCGNSMLEKLSASISVRIDSMGLITRTIPLFPDASVPERLAVLEAIIAKDSQRAEQEARQHVRNVFSRIMAARMPNSKL</sequence>
<dbReference type="SUPFAM" id="SSF48008">
    <property type="entry name" value="GntR ligand-binding domain-like"/>
    <property type="match status" value="1"/>
</dbReference>
<keyword evidence="3" id="KW-0804">Transcription</keyword>
<organism evidence="5 6">
    <name type="scientific">Breznakiella homolactica</name>
    <dbReference type="NCBI Taxonomy" id="2798577"/>
    <lineage>
        <taxon>Bacteria</taxon>
        <taxon>Pseudomonadati</taxon>
        <taxon>Spirochaetota</taxon>
        <taxon>Spirochaetia</taxon>
        <taxon>Spirochaetales</taxon>
        <taxon>Breznakiellaceae</taxon>
        <taxon>Breznakiella</taxon>
    </lineage>
</organism>
<dbReference type="InterPro" id="IPR011711">
    <property type="entry name" value="GntR_C"/>
</dbReference>
<dbReference type="InterPro" id="IPR008920">
    <property type="entry name" value="TF_FadR/GntR_C"/>
</dbReference>
<dbReference type="AlphaFoldDB" id="A0A7T7XLQ5"/>
<gene>
    <name evidence="5" type="ORF">JFL75_17065</name>
</gene>
<dbReference type="InterPro" id="IPR036388">
    <property type="entry name" value="WH-like_DNA-bd_sf"/>
</dbReference>
<evidence type="ECO:0000259" key="4">
    <source>
        <dbReference type="PROSITE" id="PS50949"/>
    </source>
</evidence>
<dbReference type="Pfam" id="PF00392">
    <property type="entry name" value="GntR"/>
    <property type="match status" value="1"/>
</dbReference>
<evidence type="ECO:0000313" key="6">
    <source>
        <dbReference type="Proteomes" id="UP000595917"/>
    </source>
</evidence>
<feature type="domain" description="HTH gntR-type" evidence="4">
    <location>
        <begin position="4"/>
        <end position="71"/>
    </location>
</feature>
<dbReference type="InterPro" id="IPR036390">
    <property type="entry name" value="WH_DNA-bd_sf"/>
</dbReference>
<protein>
    <submittedName>
        <fullName evidence="5">GntR family transcriptional regulator</fullName>
    </submittedName>
</protein>
<evidence type="ECO:0000256" key="2">
    <source>
        <dbReference type="ARBA" id="ARBA00023125"/>
    </source>
</evidence>
<keyword evidence="1" id="KW-0805">Transcription regulation</keyword>
<dbReference type="PROSITE" id="PS50949">
    <property type="entry name" value="HTH_GNTR"/>
    <property type="match status" value="1"/>
</dbReference>
<evidence type="ECO:0000256" key="3">
    <source>
        <dbReference type="ARBA" id="ARBA00023163"/>
    </source>
</evidence>
<evidence type="ECO:0000256" key="1">
    <source>
        <dbReference type="ARBA" id="ARBA00023015"/>
    </source>
</evidence>
<dbReference type="EMBL" id="CP067089">
    <property type="protein sequence ID" value="QQO08620.1"/>
    <property type="molecule type" value="Genomic_DNA"/>
</dbReference>
<dbReference type="PANTHER" id="PTHR43537:SF52">
    <property type="entry name" value="FATTY ACID METABOLISM REGULATOR PROTEIN"/>
    <property type="match status" value="1"/>
</dbReference>
<dbReference type="KEGG" id="bhc:JFL75_17065"/>
<dbReference type="RefSeq" id="WP_215625926.1">
    <property type="nucleotide sequence ID" value="NZ_CP067089.2"/>
</dbReference>
<dbReference type="InterPro" id="IPR000524">
    <property type="entry name" value="Tscrpt_reg_HTH_GntR"/>
</dbReference>